<sequence length="85" mass="9427">MRNKDDAITMRQFRIMTKVEDGNGETHASVAAEGVELTGGICVLAWSTKPHGVYQLCSIDIIDELLTKSDDIEWLDDGNTIKNCK</sequence>
<reference evidence="1" key="1">
    <citation type="journal article" date="2015" name="Nature">
        <title>Complex archaea that bridge the gap between prokaryotes and eukaryotes.</title>
        <authorList>
            <person name="Spang A."/>
            <person name="Saw J.H."/>
            <person name="Jorgensen S.L."/>
            <person name="Zaremba-Niedzwiedzka K."/>
            <person name="Martijn J."/>
            <person name="Lind A.E."/>
            <person name="van Eijk R."/>
            <person name="Schleper C."/>
            <person name="Guy L."/>
            <person name="Ettema T.J."/>
        </authorList>
    </citation>
    <scope>NUCLEOTIDE SEQUENCE</scope>
</reference>
<gene>
    <name evidence="1" type="ORF">LCGC14_3091920</name>
</gene>
<dbReference type="EMBL" id="LAZR01066358">
    <property type="protein sequence ID" value="KKK53726.1"/>
    <property type="molecule type" value="Genomic_DNA"/>
</dbReference>
<proteinExistence type="predicted"/>
<accession>A0A0F8Z0M0</accession>
<protein>
    <submittedName>
        <fullName evidence="1">Uncharacterized protein</fullName>
    </submittedName>
</protein>
<name>A0A0F8Z0M0_9ZZZZ</name>
<evidence type="ECO:0000313" key="1">
    <source>
        <dbReference type="EMBL" id="KKK53726.1"/>
    </source>
</evidence>
<dbReference type="AlphaFoldDB" id="A0A0F8Z0M0"/>
<comment type="caution">
    <text evidence="1">The sequence shown here is derived from an EMBL/GenBank/DDBJ whole genome shotgun (WGS) entry which is preliminary data.</text>
</comment>
<organism evidence="1">
    <name type="scientific">marine sediment metagenome</name>
    <dbReference type="NCBI Taxonomy" id="412755"/>
    <lineage>
        <taxon>unclassified sequences</taxon>
        <taxon>metagenomes</taxon>
        <taxon>ecological metagenomes</taxon>
    </lineage>
</organism>